<gene>
    <name evidence="1" type="ORF">CWN49_02990</name>
</gene>
<reference evidence="1 2" key="2">
    <citation type="submission" date="2018-01" db="EMBL/GenBank/DDBJ databases">
        <title>Genomic study of Klebsiella pneumoniae.</title>
        <authorList>
            <person name="Yang Y."/>
            <person name="Bicalho R."/>
        </authorList>
    </citation>
    <scope>NUCLEOTIDE SEQUENCE [LARGE SCALE GENOMIC DNA]</scope>
    <source>
        <strain evidence="1 2">A10</strain>
    </source>
</reference>
<name>A0A2J5Q8W4_9ENTR</name>
<organism evidence="1 2">
    <name type="scientific">Klebsiella michiganensis</name>
    <dbReference type="NCBI Taxonomy" id="1134687"/>
    <lineage>
        <taxon>Bacteria</taxon>
        <taxon>Pseudomonadati</taxon>
        <taxon>Pseudomonadota</taxon>
        <taxon>Gammaproteobacteria</taxon>
        <taxon>Enterobacterales</taxon>
        <taxon>Enterobacteriaceae</taxon>
        <taxon>Klebsiella/Raoultella group</taxon>
        <taxon>Klebsiella</taxon>
    </lineage>
</organism>
<comment type="caution">
    <text evidence="1">The sequence shown here is derived from an EMBL/GenBank/DDBJ whole genome shotgun (WGS) entry which is preliminary data.</text>
</comment>
<accession>A0A2J5Q8W4</accession>
<evidence type="ECO:0000313" key="1">
    <source>
        <dbReference type="EMBL" id="PLO74634.1"/>
    </source>
</evidence>
<dbReference type="EMBL" id="PIDR01000043">
    <property type="protein sequence ID" value="PLO74634.1"/>
    <property type="molecule type" value="Genomic_DNA"/>
</dbReference>
<evidence type="ECO:0000313" key="2">
    <source>
        <dbReference type="Proteomes" id="UP000234667"/>
    </source>
</evidence>
<sequence length="80" mass="9376">MVGLQNWHFKELLSAAKSKKAYKMLFSRPEGKVVSRLGVLISRIARFCPVFHRIIRFYALLYLYFRNRLPKIFDGSLGLV</sequence>
<dbReference type="RefSeq" id="WP_071889088.1">
    <property type="nucleotide sequence ID" value="NZ_JASGOE010000001.1"/>
</dbReference>
<dbReference type="Proteomes" id="UP000234667">
    <property type="component" value="Unassembled WGS sequence"/>
</dbReference>
<protein>
    <submittedName>
        <fullName evidence="1">Uncharacterized protein</fullName>
    </submittedName>
</protein>
<dbReference type="AlphaFoldDB" id="A0A2J5Q8W4"/>
<reference evidence="1 2" key="1">
    <citation type="submission" date="2017-11" db="EMBL/GenBank/DDBJ databases">
        <authorList>
            <person name="Han C.G."/>
        </authorList>
    </citation>
    <scope>NUCLEOTIDE SEQUENCE [LARGE SCALE GENOMIC DNA]</scope>
    <source>
        <strain evidence="1 2">A10</strain>
    </source>
</reference>
<proteinExistence type="predicted"/>